<dbReference type="InterPro" id="IPR005822">
    <property type="entry name" value="Ribosomal_uL13"/>
</dbReference>
<comment type="similarity">
    <text evidence="1 6">Belongs to the universal ribosomal protein uL13 family.</text>
</comment>
<gene>
    <name evidence="6" type="primary">rplM</name>
    <name evidence="7" type="ORF">COO09_17350</name>
</gene>
<dbReference type="GO" id="GO:0022625">
    <property type="term" value="C:cytosolic large ribosomal subunit"/>
    <property type="evidence" value="ECO:0007669"/>
    <property type="project" value="TreeGrafter"/>
</dbReference>
<dbReference type="Gene3D" id="3.90.1180.10">
    <property type="entry name" value="Ribosomal protein L13"/>
    <property type="match status" value="1"/>
</dbReference>
<dbReference type="PANTHER" id="PTHR11545">
    <property type="entry name" value="RIBOSOMAL PROTEIN L13"/>
    <property type="match status" value="1"/>
</dbReference>
<proteinExistence type="inferred from homology"/>
<dbReference type="KEGG" id="rdi:CMV14_15440"/>
<evidence type="ECO:0000256" key="3">
    <source>
        <dbReference type="ARBA" id="ARBA00022980"/>
    </source>
</evidence>
<dbReference type="PIRSF" id="PIRSF002181">
    <property type="entry name" value="Ribosomal_L13"/>
    <property type="match status" value="1"/>
</dbReference>
<evidence type="ECO:0000256" key="6">
    <source>
        <dbReference type="HAMAP-Rule" id="MF_01366"/>
    </source>
</evidence>
<evidence type="ECO:0000256" key="4">
    <source>
        <dbReference type="ARBA" id="ARBA00023274"/>
    </source>
</evidence>
<reference evidence="7 8" key="1">
    <citation type="submission" date="2017-09" db="EMBL/GenBank/DDBJ databases">
        <title>The Catabolism of 3,6-Dichlorosalicylic acid is Initiated by the Cytochrome P450 Monooxygenase DsmABC in Rhizorhabdus dicambivorans Ndbn-20.</title>
        <authorList>
            <person name="Na L."/>
        </authorList>
    </citation>
    <scope>NUCLEOTIDE SEQUENCE [LARGE SCALE GENOMIC DNA]</scope>
    <source>
        <strain evidence="7 8">Ndbn-20m</strain>
    </source>
</reference>
<dbReference type="CDD" id="cd00392">
    <property type="entry name" value="Ribosomal_L13"/>
    <property type="match status" value="1"/>
</dbReference>
<evidence type="ECO:0000256" key="2">
    <source>
        <dbReference type="ARBA" id="ARBA00011838"/>
    </source>
</evidence>
<keyword evidence="4 6" id="KW-0687">Ribonucleoprotein</keyword>
<dbReference type="Proteomes" id="UP000218934">
    <property type="component" value="Unassembled WGS sequence"/>
</dbReference>
<sequence length="159" mass="17709">MKALMKTTKVATPHTVEKKWHIVDAEGLIVGRAASIIANVLRGKHKPSYTPFIDCGDNVIVINADKVRFTGKKLKDKVYYRHTGYAGGIKGITAGKVLESRFPERVLEKAIERMIPRGPLGRQQMRNLRIFKGSEHPHAAQNPEVLDIASMNRKNKVGA</sequence>
<dbReference type="GO" id="GO:0003735">
    <property type="term" value="F:structural constituent of ribosome"/>
    <property type="evidence" value="ECO:0007669"/>
    <property type="project" value="InterPro"/>
</dbReference>
<dbReference type="GO" id="GO:0006412">
    <property type="term" value="P:translation"/>
    <property type="evidence" value="ECO:0007669"/>
    <property type="project" value="UniProtKB-UniRule"/>
</dbReference>
<dbReference type="AlphaFoldDB" id="A0A2A4FQD1"/>
<dbReference type="OrthoDB" id="9801330at2"/>
<keyword evidence="3 6" id="KW-0689">Ribosomal protein</keyword>
<evidence type="ECO:0000313" key="8">
    <source>
        <dbReference type="Proteomes" id="UP000218934"/>
    </source>
</evidence>
<dbReference type="GO" id="GO:0017148">
    <property type="term" value="P:negative regulation of translation"/>
    <property type="evidence" value="ECO:0007669"/>
    <property type="project" value="TreeGrafter"/>
</dbReference>
<dbReference type="SUPFAM" id="SSF52161">
    <property type="entry name" value="Ribosomal protein L13"/>
    <property type="match status" value="1"/>
</dbReference>
<dbReference type="GO" id="GO:0003729">
    <property type="term" value="F:mRNA binding"/>
    <property type="evidence" value="ECO:0007669"/>
    <property type="project" value="TreeGrafter"/>
</dbReference>
<dbReference type="HAMAP" id="MF_01366">
    <property type="entry name" value="Ribosomal_uL13"/>
    <property type="match status" value="1"/>
</dbReference>
<dbReference type="InterPro" id="IPR005823">
    <property type="entry name" value="Ribosomal_uL13_bac-type"/>
</dbReference>
<dbReference type="InterPro" id="IPR036899">
    <property type="entry name" value="Ribosomal_uL13_sf"/>
</dbReference>
<dbReference type="EMBL" id="NWUF01000020">
    <property type="protein sequence ID" value="PCE40965.1"/>
    <property type="molecule type" value="Genomic_DNA"/>
</dbReference>
<organism evidence="7 8">
    <name type="scientific">Rhizorhabdus dicambivorans</name>
    <dbReference type="NCBI Taxonomy" id="1850238"/>
    <lineage>
        <taxon>Bacteria</taxon>
        <taxon>Pseudomonadati</taxon>
        <taxon>Pseudomonadota</taxon>
        <taxon>Alphaproteobacteria</taxon>
        <taxon>Sphingomonadales</taxon>
        <taxon>Sphingomonadaceae</taxon>
        <taxon>Rhizorhabdus</taxon>
    </lineage>
</organism>
<dbReference type="PANTHER" id="PTHR11545:SF2">
    <property type="entry name" value="LARGE RIBOSOMAL SUBUNIT PROTEIN UL13M"/>
    <property type="match status" value="1"/>
</dbReference>
<dbReference type="Pfam" id="PF00572">
    <property type="entry name" value="Ribosomal_L13"/>
    <property type="match status" value="1"/>
</dbReference>
<evidence type="ECO:0000256" key="5">
    <source>
        <dbReference type="ARBA" id="ARBA00035201"/>
    </source>
</evidence>
<accession>A0A2A4FQD1</accession>
<name>A0A2A4FQD1_9SPHN</name>
<comment type="subunit">
    <text evidence="2 6">Part of the 50S ribosomal subunit.</text>
</comment>
<comment type="function">
    <text evidence="6">This protein is one of the early assembly proteins of the 50S ribosomal subunit, although it is not seen to bind rRNA by itself. It is important during the early stages of 50S assembly.</text>
</comment>
<dbReference type="FunFam" id="3.90.1180.10:FF:000001">
    <property type="entry name" value="50S ribosomal protein L13"/>
    <property type="match status" value="1"/>
</dbReference>
<dbReference type="RefSeq" id="WP_083216132.1">
    <property type="nucleotide sequence ID" value="NZ_CP023449.1"/>
</dbReference>
<evidence type="ECO:0000256" key="1">
    <source>
        <dbReference type="ARBA" id="ARBA00006227"/>
    </source>
</evidence>
<comment type="caution">
    <text evidence="7">The sequence shown here is derived from an EMBL/GenBank/DDBJ whole genome shotgun (WGS) entry which is preliminary data.</text>
</comment>
<protein>
    <recommendedName>
        <fullName evidence="5 6">Large ribosomal subunit protein uL13</fullName>
    </recommendedName>
</protein>
<keyword evidence="8" id="KW-1185">Reference proteome</keyword>
<evidence type="ECO:0000313" key="7">
    <source>
        <dbReference type="EMBL" id="PCE40965.1"/>
    </source>
</evidence>
<dbReference type="NCBIfam" id="TIGR01066">
    <property type="entry name" value="rplM_bact"/>
    <property type="match status" value="1"/>
</dbReference>